<protein>
    <submittedName>
        <fullName evidence="1">Uncharacterized protein</fullName>
    </submittedName>
</protein>
<reference evidence="1" key="1">
    <citation type="submission" date="2014-08" db="EMBL/GenBank/DDBJ databases">
        <authorList>
            <person name="Falentin Helene"/>
        </authorList>
    </citation>
    <scope>NUCLEOTIDE SEQUENCE</scope>
</reference>
<organism evidence="1">
    <name type="scientific">Propionibacterium freudenreichii subsp. freudenreichii</name>
    <dbReference type="NCBI Taxonomy" id="66712"/>
    <lineage>
        <taxon>Bacteria</taxon>
        <taxon>Bacillati</taxon>
        <taxon>Actinomycetota</taxon>
        <taxon>Actinomycetes</taxon>
        <taxon>Propionibacteriales</taxon>
        <taxon>Propionibacteriaceae</taxon>
        <taxon>Propionibacterium</taxon>
    </lineage>
</organism>
<dbReference type="PATRIC" id="fig|66712.6.peg.94"/>
<proteinExistence type="predicted"/>
<dbReference type="KEGG" id="pfre:RM25_0090"/>
<dbReference type="AlphaFoldDB" id="A0A068VTT8"/>
<gene>
    <name evidence="1" type="ORF">PFCIRM138_06960</name>
</gene>
<sequence length="45" mass="4907">MRRGRKRRGSTDPVPAVLPQIIAEVVSDEHVVLSVGGQRLSGLLR</sequence>
<name>A0A068VTT8_PROFF</name>
<dbReference type="EMBL" id="LM676403">
    <property type="protein sequence ID" value="CEP26362.1"/>
    <property type="molecule type" value="Genomic_DNA"/>
</dbReference>
<evidence type="ECO:0000313" key="1">
    <source>
        <dbReference type="EMBL" id="CEP26362.1"/>
    </source>
</evidence>
<accession>A0A068VTT8</accession>